<dbReference type="Pfam" id="PF10523">
    <property type="entry name" value="BEN"/>
    <property type="match status" value="1"/>
</dbReference>
<dbReference type="Proteomes" id="UP001159405">
    <property type="component" value="Unassembled WGS sequence"/>
</dbReference>
<feature type="non-terminal residue" evidence="3">
    <location>
        <position position="1"/>
    </location>
</feature>
<sequence length="145" mass="16385">QDPDLTTINTDTLSRLRSDEDQSAETNPDWEGTSASTPQEVGEELIGTCVRPSKIRAVQETLTKERERHLCALNLLPSFFSKEELATSNTDGTHEKHCLDSNKLKSLKVLVFSKFPVNTMEENDRAWRCIKGKINSKCRAARKHL</sequence>
<protein>
    <recommendedName>
        <fullName evidence="2">BEN domain-containing protein</fullName>
    </recommendedName>
</protein>
<evidence type="ECO:0000256" key="1">
    <source>
        <dbReference type="SAM" id="MobiDB-lite"/>
    </source>
</evidence>
<dbReference type="Gene3D" id="1.10.10.2590">
    <property type="entry name" value="BEN domain"/>
    <property type="match status" value="1"/>
</dbReference>
<feature type="domain" description="BEN" evidence="2">
    <location>
        <begin position="69"/>
        <end position="145"/>
    </location>
</feature>
<dbReference type="InterPro" id="IPR018379">
    <property type="entry name" value="BEN_domain"/>
</dbReference>
<evidence type="ECO:0000313" key="3">
    <source>
        <dbReference type="EMBL" id="CAH3045355.1"/>
    </source>
</evidence>
<keyword evidence="4" id="KW-1185">Reference proteome</keyword>
<proteinExistence type="predicted"/>
<gene>
    <name evidence="3" type="ORF">PLOB_00006363</name>
</gene>
<evidence type="ECO:0000313" key="4">
    <source>
        <dbReference type="Proteomes" id="UP001159405"/>
    </source>
</evidence>
<accession>A0ABN8NCQ0</accession>
<dbReference type="EMBL" id="CALNXK010000013">
    <property type="protein sequence ID" value="CAH3045355.1"/>
    <property type="molecule type" value="Genomic_DNA"/>
</dbReference>
<feature type="non-terminal residue" evidence="3">
    <location>
        <position position="145"/>
    </location>
</feature>
<comment type="caution">
    <text evidence="3">The sequence shown here is derived from an EMBL/GenBank/DDBJ whole genome shotgun (WGS) entry which is preliminary data.</text>
</comment>
<dbReference type="SMART" id="SM01025">
    <property type="entry name" value="BEN"/>
    <property type="match status" value="1"/>
</dbReference>
<evidence type="ECO:0000259" key="2">
    <source>
        <dbReference type="SMART" id="SM01025"/>
    </source>
</evidence>
<feature type="compositionally biased region" description="Polar residues" evidence="1">
    <location>
        <begin position="1"/>
        <end position="13"/>
    </location>
</feature>
<name>A0ABN8NCQ0_9CNID</name>
<organism evidence="3 4">
    <name type="scientific">Porites lobata</name>
    <dbReference type="NCBI Taxonomy" id="104759"/>
    <lineage>
        <taxon>Eukaryota</taxon>
        <taxon>Metazoa</taxon>
        <taxon>Cnidaria</taxon>
        <taxon>Anthozoa</taxon>
        <taxon>Hexacorallia</taxon>
        <taxon>Scleractinia</taxon>
        <taxon>Fungiina</taxon>
        <taxon>Poritidae</taxon>
        <taxon>Porites</taxon>
    </lineage>
</organism>
<feature type="region of interest" description="Disordered" evidence="1">
    <location>
        <begin position="1"/>
        <end position="41"/>
    </location>
</feature>
<reference evidence="3 4" key="1">
    <citation type="submission" date="2022-05" db="EMBL/GenBank/DDBJ databases">
        <authorList>
            <consortium name="Genoscope - CEA"/>
            <person name="William W."/>
        </authorList>
    </citation>
    <scope>NUCLEOTIDE SEQUENCE [LARGE SCALE GENOMIC DNA]</scope>
</reference>